<name>A0A0D8IWX1_9FIRM</name>
<dbReference type="Pfam" id="PF13476">
    <property type="entry name" value="AAA_23"/>
    <property type="match status" value="1"/>
</dbReference>
<evidence type="ECO:0000259" key="5">
    <source>
        <dbReference type="Pfam" id="PF13476"/>
    </source>
</evidence>
<comment type="similarity">
    <text evidence="1">Belongs to the SMC family. SbcC subfamily.</text>
</comment>
<organism evidence="6 8">
    <name type="scientific">Ruthenibacterium lactatiformans</name>
    <dbReference type="NCBI Taxonomy" id="1550024"/>
    <lineage>
        <taxon>Bacteria</taxon>
        <taxon>Bacillati</taxon>
        <taxon>Bacillota</taxon>
        <taxon>Clostridia</taxon>
        <taxon>Eubacteriales</taxon>
        <taxon>Oscillospiraceae</taxon>
        <taxon>Ruthenibacterium</taxon>
    </lineage>
</organism>
<dbReference type="InterPro" id="IPR038729">
    <property type="entry name" value="Rad50/SbcC_AAA"/>
</dbReference>
<dbReference type="EMBL" id="JXXK01000026">
    <property type="protein sequence ID" value="KJF38994.1"/>
    <property type="molecule type" value="Genomic_DNA"/>
</dbReference>
<dbReference type="Proteomes" id="UP000053433">
    <property type="component" value="Unassembled WGS sequence"/>
</dbReference>
<evidence type="ECO:0000313" key="9">
    <source>
        <dbReference type="Proteomes" id="UP000053433"/>
    </source>
</evidence>
<evidence type="ECO:0000313" key="6">
    <source>
        <dbReference type="EMBL" id="KJF38994.1"/>
    </source>
</evidence>
<gene>
    <name evidence="7" type="ORF">ASJ35_13365</name>
    <name evidence="6" type="ORF">TQ39_14990</name>
</gene>
<reference evidence="7 9" key="2">
    <citation type="submission" date="2015-10" db="EMBL/GenBank/DDBJ databases">
        <title>A novel member of the family Ruminococcaceae isolated from human faeces.</title>
        <authorList>
            <person name="Shkoporov A.N."/>
            <person name="Chaplin A.V."/>
            <person name="Motuzova O.V."/>
            <person name="Kafarskaia L.I."/>
            <person name="Efimov B.A."/>
        </authorList>
    </citation>
    <scope>NUCLEOTIDE SEQUENCE [LARGE SCALE GENOMIC DNA]</scope>
    <source>
        <strain evidence="7 9">668</strain>
    </source>
</reference>
<dbReference type="PANTHER" id="PTHR32114">
    <property type="entry name" value="ABC TRANSPORTER ABCH.3"/>
    <property type="match status" value="1"/>
</dbReference>
<sequence>MDKVAYFKITRLKISRFKSHVEETEYHFGDLTMISGGNHTGKTTIADAIAWVMIGQGFFGGHLLDRFYNDKERKKRVAVELEYVDASGIRHVLSRQRINDKVDAALDGSAIRQKDLNAMFGDADEFLSLVNPLYFVEILAEKGRGLLERNLPPVSQEEVLQRLNGGSQKALEGYSFLSPETALSNLRAEQREIADAMLALDGQSDLLAQQNQECQDRIQALQMEIKALSEQIAGLEAKQKTGIDEGALRLELASLTMRYDEMLNEKPLAFDPAAYRIREMELRTRLSEAERRTFESKFAQEIAVQEKALASMRSRYHQMAVFLTALKPGIICPQCRRPVKEDEILDCEVGLKSALAECKEQGGGIKLKQQELLALETQSRRTFEDWKNSDMAEIQKEVEQLYREEEKAAQKVAQEQADYTAELEKISSRRQTIDVLLSCGNLTSAEEERLSELRKEVTAKAAVQEQLSQESNTPNQNVASQRDILQSQLNDVNARISAVVDYASVRNGLLFKALHTPNVEFQLYDVVKKTGELVPAWKFRYRGTSYQCLSRSEKILAGLEVVELLKRLTGRCYPVFIDDSESVDHIPRPSGQALISKKVADQPLKVQVKNTPMNLPKAG</sequence>
<feature type="domain" description="Rad50/SbcC-type AAA" evidence="5">
    <location>
        <begin position="11"/>
        <end position="232"/>
    </location>
</feature>
<reference evidence="6" key="1">
    <citation type="submission" date="2015-02" db="EMBL/GenBank/DDBJ databases">
        <title>A novel member of the family Ruminococcaceae isolated from human feces.</title>
        <authorList>
            <person name="Shkoporov A.N."/>
            <person name="Chaplin A.V."/>
            <person name="Motuzova O.V."/>
            <person name="Kafarskaia L.I."/>
            <person name="Khokhlova E.V."/>
            <person name="Efimov B.A."/>
        </authorList>
    </citation>
    <scope>NUCLEOTIDE SEQUENCE [LARGE SCALE GENOMIC DNA]</scope>
    <source>
        <strain evidence="6">585-1</strain>
    </source>
</reference>
<comment type="caution">
    <text evidence="6">The sequence shown here is derived from an EMBL/GenBank/DDBJ whole genome shotgun (WGS) entry which is preliminary data.</text>
</comment>
<evidence type="ECO:0000256" key="4">
    <source>
        <dbReference type="SAM" id="Coils"/>
    </source>
</evidence>
<comment type="subunit">
    <text evidence="2">Heterodimer of SbcC and SbcD.</text>
</comment>
<keyword evidence="8" id="KW-1185">Reference proteome</keyword>
<dbReference type="InterPro" id="IPR027417">
    <property type="entry name" value="P-loop_NTPase"/>
</dbReference>
<evidence type="ECO:0000256" key="1">
    <source>
        <dbReference type="ARBA" id="ARBA00006930"/>
    </source>
</evidence>
<proteinExistence type="inferred from homology"/>
<evidence type="ECO:0000313" key="7">
    <source>
        <dbReference type="EMBL" id="KUE75503.1"/>
    </source>
</evidence>
<dbReference type="Proteomes" id="UP000032483">
    <property type="component" value="Unassembled WGS sequence"/>
</dbReference>
<evidence type="ECO:0000313" key="8">
    <source>
        <dbReference type="Proteomes" id="UP000032483"/>
    </source>
</evidence>
<dbReference type="AlphaFoldDB" id="A0A0D8IWX1"/>
<dbReference type="EMBL" id="LMUA01000020">
    <property type="protein sequence ID" value="KUE75503.1"/>
    <property type="molecule type" value="Genomic_DNA"/>
</dbReference>
<keyword evidence="4" id="KW-0175">Coiled coil</keyword>
<dbReference type="GO" id="GO:0006302">
    <property type="term" value="P:double-strand break repair"/>
    <property type="evidence" value="ECO:0007669"/>
    <property type="project" value="InterPro"/>
</dbReference>
<evidence type="ECO:0000256" key="3">
    <source>
        <dbReference type="ARBA" id="ARBA00013368"/>
    </source>
</evidence>
<dbReference type="GO" id="GO:0016887">
    <property type="term" value="F:ATP hydrolysis activity"/>
    <property type="evidence" value="ECO:0007669"/>
    <property type="project" value="InterPro"/>
</dbReference>
<dbReference type="SUPFAM" id="SSF52540">
    <property type="entry name" value="P-loop containing nucleoside triphosphate hydrolases"/>
    <property type="match status" value="1"/>
</dbReference>
<feature type="coiled-coil region" evidence="4">
    <location>
        <begin position="204"/>
        <end position="238"/>
    </location>
</feature>
<accession>A0A0W7TP49</accession>
<dbReference type="PANTHER" id="PTHR32114:SF2">
    <property type="entry name" value="ABC TRANSPORTER ABCH.3"/>
    <property type="match status" value="1"/>
</dbReference>
<dbReference type="GeneID" id="42857866"/>
<protein>
    <recommendedName>
        <fullName evidence="3">Nuclease SbcCD subunit C</fullName>
    </recommendedName>
</protein>
<dbReference type="Gene3D" id="3.40.50.300">
    <property type="entry name" value="P-loop containing nucleotide triphosphate hydrolases"/>
    <property type="match status" value="1"/>
</dbReference>
<evidence type="ECO:0000256" key="2">
    <source>
        <dbReference type="ARBA" id="ARBA00011322"/>
    </source>
</evidence>
<accession>A0A0D8IWX1</accession>
<dbReference type="RefSeq" id="WP_050006111.1">
    <property type="nucleotide sequence ID" value="NZ_DAWBJP010000021.1"/>
</dbReference>
<feature type="coiled-coil region" evidence="4">
    <location>
        <begin position="391"/>
        <end position="422"/>
    </location>
</feature>